<dbReference type="InterPro" id="IPR029063">
    <property type="entry name" value="SAM-dependent_MTases_sf"/>
</dbReference>
<comment type="similarity">
    <text evidence="1">Belongs to the N(4)/N(6)-methyltransferase family.</text>
</comment>
<feature type="domain" description="Type ISP restriction-modification enzyme LLaBIII C-terminal specificity" evidence="8">
    <location>
        <begin position="852"/>
        <end position="916"/>
    </location>
</feature>
<keyword evidence="4" id="KW-0808">Transferase</keyword>
<evidence type="ECO:0000259" key="7">
    <source>
        <dbReference type="Pfam" id="PF02384"/>
    </source>
</evidence>
<sequence>MIQALSDYQNALASTLRTNEYNEHSFRTFLENLLNVLKNDDKCYIIHEPKAEVGQGHIRPDYKVYKRIDSKNTLSYNALMGFIECKQWGEDLNAHIKGKQLDKYLQICPNIMLTNYNRFILISFGTIISDTTLFDYGLDTHLFKDMQDSILPHKLKDFQALLSDFFNATQAAIKSKAEVIKILSTQSFYLALKARESYHEPRRTSFHKFFEKTYETFRNITRYEFAQEEFCDILGQSVVYGLLVAHLESESYSKNDKHIEITQLEGFVNLLPKEFALLTEFIYFAIPSFHIPASVAYALENIKKAIALIDKRTLATALNTHIESVAIYLYEDFLKAYDELRGSEKRKEGGVFYTPQSVVNCIVSSIHEILKKHFNKPKGLAHKDVKVLDFATGTGSFLAKVFELILQEEQSKIFQIMDIKDKFLKDIYGFELSFVPYIVAHIKLSTILKNAGFSDFSDEHKLQIFLTNTLDLSINADYQMTMPLVLLEEQDKQARKIKHKEEVLVILGNPPYYQNSKNNLPEIIKLHNTYKVGLNETNLQPLNNDYIKFIRFAQWKLLERTDPDPKAEVPLFIDSHSGIMGFITPNSYLYGRVHRKMRESLYTNFDSIYIINLHGDNEKDNKEDENVFDIRVGVCISLFVKKHSASGNHFTDFENFEGSQATSLASPPKFSKNSKSSTANLRMLDSQSQSLESLKIQGKNSIIQISRDKQGNEVYPHCDKKQSYEVQTLEAVSGWGIDKGEGATSQFKPLPLIEETNARDLKHSQDSKTTQTTLEQSSKLFYFSTANNGIFKRADKYNLLNEIAYKGLDSIQWQELNPQAPYFWFIPRVLGNEEYEDFWALAEDKALKDTKAIFERTSSGIKTQQDKVCIQLNETAMQNVLNDFLRLDTQEIYQKYQAQDQRDWSIERAKQDVIAHYAFSNPSSHIPSPPYSAENAFSIISSTKAETSSKDFVNDPSPTPPATGGGMSEKASEREGKEEIESPLPLRRGLGGGLSQHSHIQKIAYRPFDTRYTFFSGKTKGFLGYPRYDTMQHFLQGENLGLCFPKQTYNPYFDYGFVIDVITDVALGGKNTGSETYIAPLYRYQNTTGDDNTQTDKIEKIPNFTESFRNYCQSHTILKHKSPEQILYFIYANLYNPTYRNKYAEYLKIGFPRIHFDVEESYFDTLESYGKTLIVLHLMRETPKDSTIILDFRENANTNNPSLAIKKLNANKRHLAHCLILNDDLHITGVSEDVYNYTIGGYKVIEKWLSYRADYVCSKAELEHLVNICKVIKATLTLEQELEKC</sequence>
<evidence type="ECO:0000313" key="10">
    <source>
        <dbReference type="Proteomes" id="UP001434737"/>
    </source>
</evidence>
<protein>
    <recommendedName>
        <fullName evidence="2">site-specific DNA-methyltransferase (adenine-specific)</fullName>
        <ecNumber evidence="2">2.1.1.72</ecNumber>
    </recommendedName>
</protein>
<feature type="region of interest" description="Disordered" evidence="6">
    <location>
        <begin position="660"/>
        <end position="679"/>
    </location>
</feature>
<dbReference type="SUPFAM" id="SSF53335">
    <property type="entry name" value="S-adenosyl-L-methionine-dependent methyltransferases"/>
    <property type="match status" value="1"/>
</dbReference>
<feature type="domain" description="DNA methylase adenine-specific" evidence="7">
    <location>
        <begin position="330"/>
        <end position="521"/>
    </location>
</feature>
<organism evidence="9 10">
    <name type="scientific">Helicobacter mastomyrinus</name>
    <dbReference type="NCBI Taxonomy" id="287948"/>
    <lineage>
        <taxon>Bacteria</taxon>
        <taxon>Pseudomonadati</taxon>
        <taxon>Campylobacterota</taxon>
        <taxon>Epsilonproteobacteria</taxon>
        <taxon>Campylobacterales</taxon>
        <taxon>Helicobacteraceae</taxon>
        <taxon>Helicobacter</taxon>
    </lineage>
</organism>
<evidence type="ECO:0000313" key="9">
    <source>
        <dbReference type="EMBL" id="XAM17494.1"/>
    </source>
</evidence>
<dbReference type="Proteomes" id="UP001434737">
    <property type="component" value="Chromosome"/>
</dbReference>
<dbReference type="PANTHER" id="PTHR33841">
    <property type="entry name" value="DNA METHYLTRANSFERASE YEEA-RELATED"/>
    <property type="match status" value="1"/>
</dbReference>
<dbReference type="Pfam" id="PF18135">
    <property type="entry name" value="Type_ISP_C"/>
    <property type="match status" value="2"/>
</dbReference>
<dbReference type="RefSeq" id="WP_343353155.1">
    <property type="nucleotide sequence ID" value="NZ_CP145316.1"/>
</dbReference>
<proteinExistence type="inferred from homology"/>
<dbReference type="InterPro" id="IPR003356">
    <property type="entry name" value="DNA_methylase_A-5"/>
</dbReference>
<evidence type="ECO:0000256" key="4">
    <source>
        <dbReference type="ARBA" id="ARBA00022679"/>
    </source>
</evidence>
<comment type="catalytic activity">
    <reaction evidence="5">
        <text>a 2'-deoxyadenosine in DNA + S-adenosyl-L-methionine = an N(6)-methyl-2'-deoxyadenosine in DNA + S-adenosyl-L-homocysteine + H(+)</text>
        <dbReference type="Rhea" id="RHEA:15197"/>
        <dbReference type="Rhea" id="RHEA-COMP:12418"/>
        <dbReference type="Rhea" id="RHEA-COMP:12419"/>
        <dbReference type="ChEBI" id="CHEBI:15378"/>
        <dbReference type="ChEBI" id="CHEBI:57856"/>
        <dbReference type="ChEBI" id="CHEBI:59789"/>
        <dbReference type="ChEBI" id="CHEBI:90615"/>
        <dbReference type="ChEBI" id="CHEBI:90616"/>
        <dbReference type="EC" id="2.1.1.72"/>
    </reaction>
</comment>
<evidence type="ECO:0000256" key="6">
    <source>
        <dbReference type="SAM" id="MobiDB-lite"/>
    </source>
</evidence>
<gene>
    <name evidence="9" type="ORF">V3I05_07335</name>
</gene>
<evidence type="ECO:0000256" key="2">
    <source>
        <dbReference type="ARBA" id="ARBA00011900"/>
    </source>
</evidence>
<dbReference type="Gene3D" id="3.40.50.150">
    <property type="entry name" value="Vaccinia Virus protein VP39"/>
    <property type="match status" value="1"/>
</dbReference>
<feature type="compositionally biased region" description="Low complexity" evidence="6">
    <location>
        <begin position="666"/>
        <end position="677"/>
    </location>
</feature>
<dbReference type="InterPro" id="IPR041635">
    <property type="entry name" value="Type_ISP_LLaBIII_C"/>
</dbReference>
<keyword evidence="3" id="KW-0489">Methyltransferase</keyword>
<accession>A0ABZ3F611</accession>
<dbReference type="InterPro" id="IPR050953">
    <property type="entry name" value="N4_N6_ade-DNA_methylase"/>
</dbReference>
<keyword evidence="10" id="KW-1185">Reference proteome</keyword>
<dbReference type="Pfam" id="PF02384">
    <property type="entry name" value="N6_Mtase"/>
    <property type="match status" value="1"/>
</dbReference>
<dbReference type="PANTHER" id="PTHR33841:SF1">
    <property type="entry name" value="DNA METHYLTRANSFERASE A"/>
    <property type="match status" value="1"/>
</dbReference>
<evidence type="ECO:0000256" key="5">
    <source>
        <dbReference type="ARBA" id="ARBA00047942"/>
    </source>
</evidence>
<dbReference type="PRINTS" id="PR00507">
    <property type="entry name" value="N12N6MTFRASE"/>
</dbReference>
<reference evidence="9 10" key="1">
    <citation type="submission" date="2024-02" db="EMBL/GenBank/DDBJ databases">
        <title>Genome and pathogenicity analysis of Helicobacter mastomyrinus isolated from mice.</title>
        <authorList>
            <person name="Zhu L."/>
        </authorList>
    </citation>
    <scope>NUCLEOTIDE SEQUENCE [LARGE SCALE GENOMIC DNA]</scope>
    <source>
        <strain evidence="9 10">Hm-17</strain>
    </source>
</reference>
<feature type="compositionally biased region" description="Basic and acidic residues" evidence="6">
    <location>
        <begin position="970"/>
        <end position="980"/>
    </location>
</feature>
<name>A0ABZ3F611_9HELI</name>
<evidence type="ECO:0000259" key="8">
    <source>
        <dbReference type="Pfam" id="PF18135"/>
    </source>
</evidence>
<feature type="region of interest" description="Disordered" evidence="6">
    <location>
        <begin position="947"/>
        <end position="993"/>
    </location>
</feature>
<evidence type="ECO:0000256" key="3">
    <source>
        <dbReference type="ARBA" id="ARBA00022603"/>
    </source>
</evidence>
<dbReference type="EMBL" id="CP145316">
    <property type="protein sequence ID" value="XAM17494.1"/>
    <property type="molecule type" value="Genomic_DNA"/>
</dbReference>
<evidence type="ECO:0000256" key="1">
    <source>
        <dbReference type="ARBA" id="ARBA00006594"/>
    </source>
</evidence>
<dbReference type="EC" id="2.1.1.72" evidence="2"/>
<feature type="domain" description="Type ISP restriction-modification enzyme LLaBIII C-terminal specificity" evidence="8">
    <location>
        <begin position="996"/>
        <end position="1260"/>
    </location>
</feature>